<dbReference type="PANTHER" id="PTHR38011">
    <property type="entry name" value="DIHYDROFOLATE REDUCTASE FAMILY PROTEIN (AFU_ORTHOLOGUE AFUA_8G06820)"/>
    <property type="match status" value="1"/>
</dbReference>
<accession>A0ABP7B4C1</accession>
<evidence type="ECO:0000313" key="3">
    <source>
        <dbReference type="Proteomes" id="UP001500902"/>
    </source>
</evidence>
<gene>
    <name evidence="2" type="ORF">GCM10022224_007530</name>
</gene>
<dbReference type="EMBL" id="BAAAZP010000009">
    <property type="protein sequence ID" value="GAA3647201.1"/>
    <property type="molecule type" value="Genomic_DNA"/>
</dbReference>
<proteinExistence type="predicted"/>
<protein>
    <submittedName>
        <fullName evidence="2">Dihydrofolate reductase family protein</fullName>
    </submittedName>
</protein>
<dbReference type="Gene3D" id="3.40.430.10">
    <property type="entry name" value="Dihydrofolate Reductase, subunit A"/>
    <property type="match status" value="1"/>
</dbReference>
<dbReference type="InterPro" id="IPR050765">
    <property type="entry name" value="Riboflavin_Biosynth_HTPR"/>
</dbReference>
<sequence length="202" mass="21737">MASKLVVGTFVTLDGVMQAPGGAGEDASNGFTYEGWVPPHLDEGFDRIMGPLFERADGMLLGRRSYDILNAHWPNVPDEEGGAKINSMPKYVATRTPMNATWRNTEVLAGEAAETVAELKRRTEGTILVQGSSDLLRTLQSAELVDEYHLLVFPVVLGQGKRLFAEGTTPAGLKLTGSNTTDSGVAYLTYEWAGKPSFGTLA</sequence>
<evidence type="ECO:0000259" key="1">
    <source>
        <dbReference type="Pfam" id="PF01872"/>
    </source>
</evidence>
<dbReference type="InterPro" id="IPR024072">
    <property type="entry name" value="DHFR-like_dom_sf"/>
</dbReference>
<dbReference type="PANTHER" id="PTHR38011:SF2">
    <property type="entry name" value="BIFUNCTIONAL DEAMINASE-REDUCTASE DOMAIN PROTEIN"/>
    <property type="match status" value="1"/>
</dbReference>
<dbReference type="SUPFAM" id="SSF53597">
    <property type="entry name" value="Dihydrofolate reductase-like"/>
    <property type="match status" value="1"/>
</dbReference>
<feature type="domain" description="Bacterial bifunctional deaminase-reductase C-terminal" evidence="1">
    <location>
        <begin position="4"/>
        <end position="186"/>
    </location>
</feature>
<name>A0ABP7B4C1_9ACTN</name>
<dbReference type="InterPro" id="IPR002734">
    <property type="entry name" value="RibDG_C"/>
</dbReference>
<organism evidence="2 3">
    <name type="scientific">Nonomuraea antimicrobica</name>
    <dbReference type="NCBI Taxonomy" id="561173"/>
    <lineage>
        <taxon>Bacteria</taxon>
        <taxon>Bacillati</taxon>
        <taxon>Actinomycetota</taxon>
        <taxon>Actinomycetes</taxon>
        <taxon>Streptosporangiales</taxon>
        <taxon>Streptosporangiaceae</taxon>
        <taxon>Nonomuraea</taxon>
    </lineage>
</organism>
<keyword evidence="3" id="KW-1185">Reference proteome</keyword>
<reference evidence="3" key="1">
    <citation type="journal article" date="2019" name="Int. J. Syst. Evol. Microbiol.">
        <title>The Global Catalogue of Microorganisms (GCM) 10K type strain sequencing project: providing services to taxonomists for standard genome sequencing and annotation.</title>
        <authorList>
            <consortium name="The Broad Institute Genomics Platform"/>
            <consortium name="The Broad Institute Genome Sequencing Center for Infectious Disease"/>
            <person name="Wu L."/>
            <person name="Ma J."/>
        </authorList>
    </citation>
    <scope>NUCLEOTIDE SEQUENCE [LARGE SCALE GENOMIC DNA]</scope>
    <source>
        <strain evidence="3">JCM 16904</strain>
    </source>
</reference>
<dbReference type="RefSeq" id="WP_344872958.1">
    <property type="nucleotide sequence ID" value="NZ_BAAAZP010000009.1"/>
</dbReference>
<comment type="caution">
    <text evidence="2">The sequence shown here is derived from an EMBL/GenBank/DDBJ whole genome shotgun (WGS) entry which is preliminary data.</text>
</comment>
<dbReference type="Pfam" id="PF01872">
    <property type="entry name" value="RibD_C"/>
    <property type="match status" value="1"/>
</dbReference>
<dbReference type="Proteomes" id="UP001500902">
    <property type="component" value="Unassembled WGS sequence"/>
</dbReference>
<evidence type="ECO:0000313" key="2">
    <source>
        <dbReference type="EMBL" id="GAA3647201.1"/>
    </source>
</evidence>